<sequence>MTNVKKAPDWEKIELEYRAGVKSIRQVALEFEVSDAAIRKRAKRDDWTRDLNAKIQAKADDLVRKEQVRNEVRASPEYKATEKETIDANANLVASIRISHRKDIERSRRMVMDLFSELEHMIGVDQANLLQELGDMMYKPNDKGIDKLNDLYMKIIQLPNRVKSIKDLSDALKTLIGLEREAHGLNKEEAKSEDALTALLNSIAQSNGSAFNPVADDLDYQQEDDVRE</sequence>
<evidence type="ECO:0000313" key="2">
    <source>
        <dbReference type="EMBL" id="MCW8037934.1"/>
    </source>
</evidence>
<evidence type="ECO:0008006" key="4">
    <source>
        <dbReference type="Google" id="ProtNLM"/>
    </source>
</evidence>
<dbReference type="Proteomes" id="UP001209682">
    <property type="component" value="Unassembled WGS sequence"/>
</dbReference>
<dbReference type="EMBL" id="JAPEQW010000002">
    <property type="protein sequence ID" value="MCW8037934.1"/>
    <property type="molecule type" value="Genomic_DNA"/>
</dbReference>
<feature type="compositionally biased region" description="Acidic residues" evidence="1">
    <location>
        <begin position="216"/>
        <end position="228"/>
    </location>
</feature>
<name>A0ABT3NF77_9GAMM</name>
<feature type="region of interest" description="Disordered" evidence="1">
    <location>
        <begin position="208"/>
        <end position="228"/>
    </location>
</feature>
<comment type="caution">
    <text evidence="2">The sequence shown here is derived from an EMBL/GenBank/DDBJ whole genome shotgun (WGS) entry which is preliminary data.</text>
</comment>
<evidence type="ECO:0000313" key="3">
    <source>
        <dbReference type="Proteomes" id="UP001209682"/>
    </source>
</evidence>
<accession>A0ABT3NF77</accession>
<gene>
    <name evidence="2" type="ORF">OKC24_01875</name>
</gene>
<organism evidence="2 3">
    <name type="scientific">Acinetobacter entericus</name>
    <dbReference type="NCBI Taxonomy" id="2989714"/>
    <lineage>
        <taxon>Bacteria</taxon>
        <taxon>Pseudomonadati</taxon>
        <taxon>Pseudomonadota</taxon>
        <taxon>Gammaproteobacteria</taxon>
        <taxon>Moraxellales</taxon>
        <taxon>Moraxellaceae</taxon>
        <taxon>Acinetobacter</taxon>
    </lineage>
</organism>
<dbReference type="RefSeq" id="WP_265464651.1">
    <property type="nucleotide sequence ID" value="NZ_JAPEQW010000002.1"/>
</dbReference>
<reference evidence="2 3" key="1">
    <citation type="submission" date="2022-11" db="EMBL/GenBank/DDBJ databases">
        <title>Acinetobacter entericus sp. nov., isolated from the gut of the plastic-eating larvae of the Coleoptera insect Zophobas atratus.</title>
        <authorList>
            <person name="Dong X."/>
            <person name="Yang Y."/>
        </authorList>
    </citation>
    <scope>NUCLEOTIDE SEQUENCE [LARGE SCALE GENOMIC DNA]</scope>
    <source>
        <strain evidence="2 3">BIT-DXN8</strain>
    </source>
</reference>
<protein>
    <recommendedName>
        <fullName evidence="4">Phage protein</fullName>
    </recommendedName>
</protein>
<evidence type="ECO:0000256" key="1">
    <source>
        <dbReference type="SAM" id="MobiDB-lite"/>
    </source>
</evidence>
<keyword evidence="3" id="KW-1185">Reference proteome</keyword>
<proteinExistence type="predicted"/>